<dbReference type="PATRIC" id="fig|69370.6.peg.1689"/>
<dbReference type="CDD" id="cd00090">
    <property type="entry name" value="HTH_ARSR"/>
    <property type="match status" value="1"/>
</dbReference>
<dbReference type="InterPro" id="IPR011991">
    <property type="entry name" value="ArsR-like_HTH"/>
</dbReference>
<dbReference type="Proteomes" id="UP000034098">
    <property type="component" value="Unassembled WGS sequence"/>
</dbReference>
<dbReference type="InterPro" id="IPR036390">
    <property type="entry name" value="WH_DNA-bd_sf"/>
</dbReference>
<feature type="region of interest" description="Disordered" evidence="1">
    <location>
        <begin position="165"/>
        <end position="184"/>
    </location>
</feature>
<evidence type="ECO:0000313" key="3">
    <source>
        <dbReference type="Proteomes" id="UP000034098"/>
    </source>
</evidence>
<gene>
    <name evidence="2" type="ORF">RS82_01659</name>
</gene>
<evidence type="ECO:0000313" key="2">
    <source>
        <dbReference type="EMBL" id="KJL43165.1"/>
    </source>
</evidence>
<comment type="caution">
    <text evidence="2">The sequence shown here is derived from an EMBL/GenBank/DDBJ whole genome shotgun (WGS) entry which is preliminary data.</text>
</comment>
<proteinExistence type="predicted"/>
<dbReference type="InterPro" id="IPR036388">
    <property type="entry name" value="WH-like_DNA-bd_sf"/>
</dbReference>
<dbReference type="SUPFAM" id="SSF46785">
    <property type="entry name" value="Winged helix' DNA-binding domain"/>
    <property type="match status" value="1"/>
</dbReference>
<reference evidence="2 3" key="1">
    <citation type="submission" date="2015-02" db="EMBL/GenBank/DDBJ databases">
        <title>Draft genome sequences of ten Microbacterium spp. with emphasis on heavy metal contaminated environments.</title>
        <authorList>
            <person name="Corretto E."/>
        </authorList>
    </citation>
    <scope>NUCLEOTIDE SEQUENCE [LARGE SCALE GENOMIC DNA]</scope>
    <source>
        <strain evidence="2 3">DSM 8608</strain>
    </source>
</reference>
<sequence>MSILTPNRAEAVAALADPQRRELYRLASERPIGRDEAAAALGMPRSTAAVNLDRLADAGLLAISYERRSGRTGPGAGRPAKLYRAADAELAATIPERHYELAGELLAAAAAVADERGVPVRDALEAEAFAAGAAIGAGCADLEAALTLCGYAPCAKDAAAADGAEDAAGPTRPEAPRDAPAARGGAVGTTADLVLENCPFHTLAARHTALICGANLELVRGLATATGDERTPVLAPAAGRCCVEIRQSAG</sequence>
<protein>
    <recommendedName>
        <fullName evidence="4">ArsR family transcriptional regulator</fullName>
    </recommendedName>
</protein>
<evidence type="ECO:0008006" key="4">
    <source>
        <dbReference type="Google" id="ProtNLM"/>
    </source>
</evidence>
<evidence type="ECO:0000256" key="1">
    <source>
        <dbReference type="SAM" id="MobiDB-lite"/>
    </source>
</evidence>
<keyword evidence="3" id="KW-1185">Reference proteome</keyword>
<dbReference type="OrthoDB" id="3399802at2"/>
<name>A0A0M2HFV7_MICTR</name>
<accession>A0A0M2HFV7</accession>
<dbReference type="AlphaFoldDB" id="A0A0M2HFV7"/>
<organism evidence="2 3">
    <name type="scientific">Microbacterium trichothecenolyticum</name>
    <name type="common">Aureobacterium trichothecenolyticum</name>
    <dbReference type="NCBI Taxonomy" id="69370"/>
    <lineage>
        <taxon>Bacteria</taxon>
        <taxon>Bacillati</taxon>
        <taxon>Actinomycetota</taxon>
        <taxon>Actinomycetes</taxon>
        <taxon>Micrococcales</taxon>
        <taxon>Microbacteriaceae</taxon>
        <taxon>Microbacterium</taxon>
    </lineage>
</organism>
<dbReference type="RefSeq" id="WP_045298164.1">
    <property type="nucleotide sequence ID" value="NZ_JYJA01000032.1"/>
</dbReference>
<dbReference type="Gene3D" id="1.10.10.10">
    <property type="entry name" value="Winged helix-like DNA-binding domain superfamily/Winged helix DNA-binding domain"/>
    <property type="match status" value="1"/>
</dbReference>
<dbReference type="EMBL" id="JYJA01000032">
    <property type="protein sequence ID" value="KJL43165.1"/>
    <property type="molecule type" value="Genomic_DNA"/>
</dbReference>